<keyword evidence="4 9" id="KW-0347">Helicase</keyword>
<evidence type="ECO:0000313" key="14">
    <source>
        <dbReference type="EMBL" id="QFR35845.1"/>
    </source>
</evidence>
<dbReference type="GeneID" id="111049962"/>
<dbReference type="GO" id="GO:0003723">
    <property type="term" value="F:RNA binding"/>
    <property type="evidence" value="ECO:0007669"/>
    <property type="project" value="UniProtKB-KW"/>
</dbReference>
<reference evidence="14" key="1">
    <citation type="journal article" date="2019" name="Insect Biochem. Mol. Biol.">
        <title>Mutations in NlInR1 affect normal growth and lifespan in the brown planthopper Nilaparvata lugens.</title>
        <authorList>
            <person name="Zhao Y."/>
            <person name="Huang G."/>
            <person name="Zhang W."/>
        </authorList>
    </citation>
    <scope>NUCLEOTIDE SEQUENCE</scope>
</reference>
<feature type="short sequence motif" description="Q motif" evidence="8">
    <location>
        <begin position="320"/>
        <end position="348"/>
    </location>
</feature>
<dbReference type="Gene3D" id="3.40.50.300">
    <property type="entry name" value="P-loop containing nucleotide triphosphate hydrolases"/>
    <property type="match status" value="2"/>
</dbReference>
<dbReference type="InterPro" id="IPR014001">
    <property type="entry name" value="Helicase_ATP-bd"/>
</dbReference>
<dbReference type="GO" id="GO:0005524">
    <property type="term" value="F:ATP binding"/>
    <property type="evidence" value="ECO:0007669"/>
    <property type="project" value="UniProtKB-KW"/>
</dbReference>
<dbReference type="PRINTS" id="PR01228">
    <property type="entry name" value="EGGSHELL"/>
</dbReference>
<feature type="domain" description="DEAD-box RNA helicase Q" evidence="13">
    <location>
        <begin position="320"/>
        <end position="348"/>
    </location>
</feature>
<dbReference type="InterPro" id="IPR000629">
    <property type="entry name" value="RNA-helicase_DEAD-box_CS"/>
</dbReference>
<dbReference type="CDD" id="cd17967">
    <property type="entry name" value="DEADc_DDX3_DDX4"/>
    <property type="match status" value="1"/>
</dbReference>
<dbReference type="EC" id="3.6.4.13" evidence="1"/>
<sequence>MSDWEDEAPTPAPSTTSFQSNQNQSYGGVSTGKGRGFTPVTDLDDDNSGGGRSYNGRGRDNGFRGGRGGGGRGGGRGGRYDSENGGGGGGYNNYDDEDRGGFGGGRGGRGGRGGGGRRYDGEDGGGGGRRNYENGGGYGGGGDDYESRRGGGYGGGRGGRGGRGGGGYGGGDDDDDSRGGGYGGGRGGRGGRGGGGYGGGDDDDSRGGYGGGRGGRGGGFGGRGGGGYGGGDDDDDSRGGFGGGRGGRGGGRGGGFGGGSGGFGGGGENGEPEKPRERYEPKERNDDELFDGQISTGINFDKYDKIEVRVTGENVPKHIQTFASSGIRGLILENVEKAGYKKPTPVQKYAIPIIMQDRDLMACAQTGSGKTAAFLLPIIHNLLENPESVQVNDRCCQPQVVIMSPTRELAIQIHDEGRKFALQSCIKTALAYGGTASFSQADKISRGCHILVATCGRLNDFVERNRVSFESVRFFVLDEADRMLDMGFLPEIEKILSHPSMVATGTRRTLMFSATFPKQIQQLASKFLDNYVFLTVGNVGGACTDVDQVIVQVGKFEKKDKLKEILSQGDEKVLVFVEKKRSADFLANWLSEASYPTTSIHGDRLQREREEALNDFKNGRMRVLVATAVANRGLDIKGVSHVVNFDLPKSRDDYVHRIGRTGRLGNRGKATSLYCPEEDSDIAADLVQILKEANQEVPAFLEAASGGATSDYRASNFGGRDFRSFNNPVQQNPEKGQPVAVEEEESWE</sequence>
<keyword evidence="6" id="KW-0694">RNA-binding</keyword>
<evidence type="ECO:0000256" key="2">
    <source>
        <dbReference type="ARBA" id="ARBA00022741"/>
    </source>
</evidence>
<feature type="compositionally biased region" description="Low complexity" evidence="10">
    <location>
        <begin position="14"/>
        <end position="25"/>
    </location>
</feature>
<dbReference type="FunFam" id="3.40.50.300:FF:000008">
    <property type="entry name" value="ATP-dependent RNA helicase RhlB"/>
    <property type="match status" value="1"/>
</dbReference>
<dbReference type="GO" id="GO:0003724">
    <property type="term" value="F:RNA helicase activity"/>
    <property type="evidence" value="ECO:0007669"/>
    <property type="project" value="UniProtKB-EC"/>
</dbReference>
<dbReference type="RefSeq" id="XP_039276473.1">
    <property type="nucleotide sequence ID" value="XM_039420539.1"/>
</dbReference>
<dbReference type="AlphaFoldDB" id="A0A5P8N4M9"/>
<dbReference type="PROSITE" id="PS51192">
    <property type="entry name" value="HELICASE_ATP_BIND_1"/>
    <property type="match status" value="1"/>
</dbReference>
<dbReference type="InterPro" id="IPR027417">
    <property type="entry name" value="P-loop_NTPase"/>
</dbReference>
<evidence type="ECO:0000259" key="11">
    <source>
        <dbReference type="PROSITE" id="PS51192"/>
    </source>
</evidence>
<accession>A0A5P8N4M9</accession>
<dbReference type="KEGG" id="nlu:111049962"/>
<evidence type="ECO:0000256" key="4">
    <source>
        <dbReference type="ARBA" id="ARBA00022806"/>
    </source>
</evidence>
<feature type="compositionally biased region" description="Gly residues" evidence="10">
    <location>
        <begin position="150"/>
        <end position="170"/>
    </location>
</feature>
<feature type="region of interest" description="Disordered" evidence="10">
    <location>
        <begin position="1"/>
        <end position="286"/>
    </location>
</feature>
<dbReference type="InterPro" id="IPR011545">
    <property type="entry name" value="DEAD/DEAH_box_helicase_dom"/>
</dbReference>
<comment type="similarity">
    <text evidence="9">Belongs to the DEAD box helicase family.</text>
</comment>
<dbReference type="EMBL" id="MN224138">
    <property type="protein sequence ID" value="QFR35845.1"/>
    <property type="molecule type" value="mRNA"/>
</dbReference>
<dbReference type="SMART" id="SM00487">
    <property type="entry name" value="DEXDc"/>
    <property type="match status" value="1"/>
</dbReference>
<feature type="compositionally biased region" description="Basic and acidic residues" evidence="10">
    <location>
        <begin position="271"/>
        <end position="286"/>
    </location>
</feature>
<dbReference type="FunFam" id="3.40.50.300:FF:000397">
    <property type="entry name" value="Probable ATP-dependent RNA helicase DDX4"/>
    <property type="match status" value="1"/>
</dbReference>
<dbReference type="PROSITE" id="PS51194">
    <property type="entry name" value="HELICASE_CTER"/>
    <property type="match status" value="1"/>
</dbReference>
<dbReference type="OrthoDB" id="196131at2759"/>
<feature type="compositionally biased region" description="Gly residues" evidence="10">
    <location>
        <begin position="207"/>
        <end position="230"/>
    </location>
</feature>
<feature type="domain" description="Helicase C-terminal" evidence="12">
    <location>
        <begin position="545"/>
        <end position="705"/>
    </location>
</feature>
<dbReference type="PANTHER" id="PTHR47958">
    <property type="entry name" value="ATP-DEPENDENT RNA HELICASE DBP3"/>
    <property type="match status" value="1"/>
</dbReference>
<proteinExistence type="evidence at transcript level"/>
<feature type="region of interest" description="Disordered" evidence="10">
    <location>
        <begin position="719"/>
        <end position="748"/>
    </location>
</feature>
<dbReference type="PROSITE" id="PS00039">
    <property type="entry name" value="DEAD_ATP_HELICASE"/>
    <property type="match status" value="1"/>
</dbReference>
<dbReference type="Pfam" id="PF00271">
    <property type="entry name" value="Helicase_C"/>
    <property type="match status" value="1"/>
</dbReference>
<keyword evidence="5 9" id="KW-0067">ATP-binding</keyword>
<evidence type="ECO:0000259" key="13">
    <source>
        <dbReference type="PROSITE" id="PS51195"/>
    </source>
</evidence>
<evidence type="ECO:0000256" key="9">
    <source>
        <dbReference type="RuleBase" id="RU000492"/>
    </source>
</evidence>
<dbReference type="InterPro" id="IPR014014">
    <property type="entry name" value="RNA_helicase_DEAD_Q_motif"/>
</dbReference>
<dbReference type="Pfam" id="PF00270">
    <property type="entry name" value="DEAD"/>
    <property type="match status" value="1"/>
</dbReference>
<comment type="catalytic activity">
    <reaction evidence="7">
        <text>ATP + H2O = ADP + phosphate + H(+)</text>
        <dbReference type="Rhea" id="RHEA:13065"/>
        <dbReference type="ChEBI" id="CHEBI:15377"/>
        <dbReference type="ChEBI" id="CHEBI:15378"/>
        <dbReference type="ChEBI" id="CHEBI:30616"/>
        <dbReference type="ChEBI" id="CHEBI:43474"/>
        <dbReference type="ChEBI" id="CHEBI:456216"/>
        <dbReference type="EC" id="3.6.4.13"/>
    </reaction>
</comment>
<evidence type="ECO:0000256" key="8">
    <source>
        <dbReference type="PROSITE-ProRule" id="PRU00552"/>
    </source>
</evidence>
<dbReference type="InterPro" id="IPR001650">
    <property type="entry name" value="Helicase_C-like"/>
</dbReference>
<dbReference type="SUPFAM" id="SSF52540">
    <property type="entry name" value="P-loop containing nucleoside triphosphate hydrolases"/>
    <property type="match status" value="2"/>
</dbReference>
<dbReference type="GO" id="GO:0031047">
    <property type="term" value="P:regulatory ncRNA-mediated gene silencing"/>
    <property type="evidence" value="ECO:0007669"/>
    <property type="project" value="UniProtKB-ARBA"/>
</dbReference>
<feature type="compositionally biased region" description="Gly residues" evidence="10">
    <location>
        <begin position="179"/>
        <end position="199"/>
    </location>
</feature>
<evidence type="ECO:0000256" key="10">
    <source>
        <dbReference type="SAM" id="MobiDB-lite"/>
    </source>
</evidence>
<feature type="compositionally biased region" description="Polar residues" evidence="10">
    <location>
        <begin position="724"/>
        <end position="734"/>
    </location>
</feature>
<evidence type="ECO:0000259" key="12">
    <source>
        <dbReference type="PROSITE" id="PS51194"/>
    </source>
</evidence>
<feature type="compositionally biased region" description="Gly residues" evidence="10">
    <location>
        <begin position="63"/>
        <end position="77"/>
    </location>
</feature>
<evidence type="ECO:0000256" key="5">
    <source>
        <dbReference type="ARBA" id="ARBA00022840"/>
    </source>
</evidence>
<dbReference type="InterPro" id="IPR044763">
    <property type="entry name" value="Ded1/Dbp1_DEADc"/>
</dbReference>
<feature type="compositionally biased region" description="Gly residues" evidence="10">
    <location>
        <begin position="239"/>
        <end position="269"/>
    </location>
</feature>
<dbReference type="PROSITE" id="PS51195">
    <property type="entry name" value="Q_MOTIF"/>
    <property type="match status" value="1"/>
</dbReference>
<feature type="domain" description="Helicase ATP-binding" evidence="11">
    <location>
        <begin position="351"/>
        <end position="534"/>
    </location>
</feature>
<feature type="compositionally biased region" description="Gly residues" evidence="10">
    <location>
        <begin position="124"/>
        <end position="142"/>
    </location>
</feature>
<feature type="compositionally biased region" description="Gly residues" evidence="10">
    <location>
        <begin position="101"/>
        <end position="116"/>
    </location>
</feature>
<keyword evidence="2 9" id="KW-0547">Nucleotide-binding</keyword>
<dbReference type="CDD" id="cd18787">
    <property type="entry name" value="SF2_C_DEAD"/>
    <property type="match status" value="1"/>
</dbReference>
<name>A0A5P8N4M9_NILLU</name>
<evidence type="ECO:0000256" key="6">
    <source>
        <dbReference type="ARBA" id="ARBA00022884"/>
    </source>
</evidence>
<dbReference type="SMART" id="SM00490">
    <property type="entry name" value="HELICc"/>
    <property type="match status" value="1"/>
</dbReference>
<evidence type="ECO:0000256" key="1">
    <source>
        <dbReference type="ARBA" id="ARBA00012552"/>
    </source>
</evidence>
<keyword evidence="3 9" id="KW-0378">Hydrolase</keyword>
<protein>
    <recommendedName>
        <fullName evidence="1">RNA helicase</fullName>
        <ecNumber evidence="1">3.6.4.13</ecNumber>
    </recommendedName>
</protein>
<dbReference type="GO" id="GO:0016787">
    <property type="term" value="F:hydrolase activity"/>
    <property type="evidence" value="ECO:0007669"/>
    <property type="project" value="UniProtKB-KW"/>
</dbReference>
<evidence type="ECO:0000256" key="3">
    <source>
        <dbReference type="ARBA" id="ARBA00022801"/>
    </source>
</evidence>
<evidence type="ECO:0000256" key="7">
    <source>
        <dbReference type="ARBA" id="ARBA00047984"/>
    </source>
</evidence>
<organism evidence="14">
    <name type="scientific">Nilaparvata lugens</name>
    <name type="common">Brown planthopper</name>
    <dbReference type="NCBI Taxonomy" id="108931"/>
    <lineage>
        <taxon>Eukaryota</taxon>
        <taxon>Metazoa</taxon>
        <taxon>Ecdysozoa</taxon>
        <taxon>Arthropoda</taxon>
        <taxon>Hexapoda</taxon>
        <taxon>Insecta</taxon>
        <taxon>Pterygota</taxon>
        <taxon>Neoptera</taxon>
        <taxon>Paraneoptera</taxon>
        <taxon>Hemiptera</taxon>
        <taxon>Auchenorrhyncha</taxon>
        <taxon>Fulgoroidea</taxon>
        <taxon>Delphacidae</taxon>
        <taxon>Delphacinae</taxon>
        <taxon>Nilaparvata</taxon>
    </lineage>
</organism>